<keyword evidence="3" id="KW-1185">Reference proteome</keyword>
<reference evidence="2" key="1">
    <citation type="submission" date="2021-06" db="EMBL/GenBank/DDBJ databases">
        <authorList>
            <person name="Kallberg Y."/>
            <person name="Tangrot J."/>
            <person name="Rosling A."/>
        </authorList>
    </citation>
    <scope>NUCLEOTIDE SEQUENCE</scope>
    <source>
        <strain evidence="2">AZ414A</strain>
    </source>
</reference>
<dbReference type="AlphaFoldDB" id="A0A9N9DU78"/>
<feature type="non-terminal residue" evidence="2">
    <location>
        <position position="1"/>
    </location>
</feature>
<evidence type="ECO:0000256" key="1">
    <source>
        <dbReference type="SAM" id="MobiDB-lite"/>
    </source>
</evidence>
<feature type="region of interest" description="Disordered" evidence="1">
    <location>
        <begin position="124"/>
        <end position="169"/>
    </location>
</feature>
<feature type="compositionally biased region" description="Low complexity" evidence="1">
    <location>
        <begin position="145"/>
        <end position="161"/>
    </location>
</feature>
<dbReference type="EMBL" id="CAJVPK010006735">
    <property type="protein sequence ID" value="CAG8652609.1"/>
    <property type="molecule type" value="Genomic_DNA"/>
</dbReference>
<proteinExistence type="predicted"/>
<comment type="caution">
    <text evidence="2">The sequence shown here is derived from an EMBL/GenBank/DDBJ whole genome shotgun (WGS) entry which is preliminary data.</text>
</comment>
<sequence length="169" mass="19255">ELKGGSKKVLEWYRIGIQKCNKIWKSENPYSYANSIEDVNLPNWYINNSKFEKVNISPELTSQIDIPKKPNIVNPDPIEVKRMRKQGEMEQIAKNIFRSELNSFDLENELRCGKIEELVRLNENESGHSNSRSCQNKSKKCGVKYSTDSNTDTSNTSTSYSPNSGSEGV</sequence>
<gene>
    <name evidence="2" type="ORF">DEBURN_LOCUS11505</name>
</gene>
<evidence type="ECO:0000313" key="2">
    <source>
        <dbReference type="EMBL" id="CAG8652609.1"/>
    </source>
</evidence>
<feature type="compositionally biased region" description="Polar residues" evidence="1">
    <location>
        <begin position="127"/>
        <end position="136"/>
    </location>
</feature>
<dbReference type="Proteomes" id="UP000789706">
    <property type="component" value="Unassembled WGS sequence"/>
</dbReference>
<feature type="non-terminal residue" evidence="2">
    <location>
        <position position="169"/>
    </location>
</feature>
<protein>
    <submittedName>
        <fullName evidence="2">11418_t:CDS:1</fullName>
    </submittedName>
</protein>
<dbReference type="OrthoDB" id="2367938at2759"/>
<name>A0A9N9DU78_9GLOM</name>
<evidence type="ECO:0000313" key="3">
    <source>
        <dbReference type="Proteomes" id="UP000789706"/>
    </source>
</evidence>
<accession>A0A9N9DU78</accession>
<organism evidence="2 3">
    <name type="scientific">Diversispora eburnea</name>
    <dbReference type="NCBI Taxonomy" id="1213867"/>
    <lineage>
        <taxon>Eukaryota</taxon>
        <taxon>Fungi</taxon>
        <taxon>Fungi incertae sedis</taxon>
        <taxon>Mucoromycota</taxon>
        <taxon>Glomeromycotina</taxon>
        <taxon>Glomeromycetes</taxon>
        <taxon>Diversisporales</taxon>
        <taxon>Diversisporaceae</taxon>
        <taxon>Diversispora</taxon>
    </lineage>
</organism>